<organism evidence="2 3">
    <name type="scientific">Novosphingobium aquae</name>
    <dbReference type="NCBI Taxonomy" id="3133435"/>
    <lineage>
        <taxon>Bacteria</taxon>
        <taxon>Pseudomonadati</taxon>
        <taxon>Pseudomonadota</taxon>
        <taxon>Alphaproteobacteria</taxon>
        <taxon>Sphingomonadales</taxon>
        <taxon>Sphingomonadaceae</taxon>
        <taxon>Novosphingobium</taxon>
    </lineage>
</organism>
<feature type="compositionally biased region" description="Acidic residues" evidence="1">
    <location>
        <begin position="49"/>
        <end position="65"/>
    </location>
</feature>
<evidence type="ECO:0000313" key="2">
    <source>
        <dbReference type="EMBL" id="MEJ6010144.1"/>
    </source>
</evidence>
<keyword evidence="3" id="KW-1185">Reference proteome</keyword>
<sequence>MAMMHARGGAAALPPLALFSQALPRLTRHELEGVVEMLMDRLDTVAGDPDIEPNGDELDGSDAEDDTYHHNWPIHLHGPGCPISDPHAACDDKPIDAEEEGHLEDDRALSCPTPIHGPDQRLVMHRLPTSEEVPTYQHE</sequence>
<evidence type="ECO:0000256" key="1">
    <source>
        <dbReference type="SAM" id="MobiDB-lite"/>
    </source>
</evidence>
<proteinExistence type="predicted"/>
<accession>A0ABU8S860</accession>
<name>A0ABU8S860_9SPHN</name>
<reference evidence="2 3" key="1">
    <citation type="submission" date="2024-03" db="EMBL/GenBank/DDBJ databases">
        <authorList>
            <person name="Jo J.-H."/>
        </authorList>
    </citation>
    <scope>NUCLEOTIDE SEQUENCE [LARGE SCALE GENOMIC DNA]</scope>
    <source>
        <strain evidence="2 3">AS3R-12</strain>
    </source>
</reference>
<gene>
    <name evidence="2" type="ORF">WG900_09455</name>
</gene>
<comment type="caution">
    <text evidence="2">The sequence shown here is derived from an EMBL/GenBank/DDBJ whole genome shotgun (WGS) entry which is preliminary data.</text>
</comment>
<dbReference type="RefSeq" id="WP_339966625.1">
    <property type="nucleotide sequence ID" value="NZ_JBBHJY010000004.1"/>
</dbReference>
<evidence type="ECO:0000313" key="3">
    <source>
        <dbReference type="Proteomes" id="UP001379235"/>
    </source>
</evidence>
<dbReference type="Proteomes" id="UP001379235">
    <property type="component" value="Unassembled WGS sequence"/>
</dbReference>
<feature type="region of interest" description="Disordered" evidence="1">
    <location>
        <begin position="45"/>
        <end position="69"/>
    </location>
</feature>
<dbReference type="EMBL" id="JBBHJY010000004">
    <property type="protein sequence ID" value="MEJ6010144.1"/>
    <property type="molecule type" value="Genomic_DNA"/>
</dbReference>
<protein>
    <submittedName>
        <fullName evidence="2">Uncharacterized protein</fullName>
    </submittedName>
</protein>
<feature type="region of interest" description="Disordered" evidence="1">
    <location>
        <begin position="85"/>
        <end position="139"/>
    </location>
</feature>